<dbReference type="EMBL" id="JBHPBY010000076">
    <property type="protein sequence ID" value="MFC1850093.1"/>
    <property type="molecule type" value="Genomic_DNA"/>
</dbReference>
<keyword evidence="2" id="KW-1185">Reference proteome</keyword>
<proteinExistence type="predicted"/>
<evidence type="ECO:0000313" key="1">
    <source>
        <dbReference type="EMBL" id="MFC1850093.1"/>
    </source>
</evidence>
<sequence length="205" mass="22895">MANINNSWWTLNSDKLTTLFQHLSFRLQENYTKPVEIVVCGGSALILSGLVVRTTMDVDIVALLLSDKLVSPDPLPADLVKAALEVAEDFNLAENWLNNGPSQGEGGLFQLGLPEGFKERLHSYTYGEKLTVHIIDRVDQIHFKLYASADRGGYHVDDLIALKPTDQELFNAARWAKTHDISEGFKLVLKDLLRKLGYEATAEKL</sequence>
<comment type="caution">
    <text evidence="1">The sequence shown here is derived from an EMBL/GenBank/DDBJ whole genome shotgun (WGS) entry which is preliminary data.</text>
</comment>
<evidence type="ECO:0008006" key="3">
    <source>
        <dbReference type="Google" id="ProtNLM"/>
    </source>
</evidence>
<accession>A0ABV6YVJ8</accession>
<protein>
    <recommendedName>
        <fullName evidence="3">Nucleotidyl transferase AbiEii/AbiGii toxin family protein</fullName>
    </recommendedName>
</protein>
<dbReference type="Proteomes" id="UP001594351">
    <property type="component" value="Unassembled WGS sequence"/>
</dbReference>
<name>A0ABV6YVJ8_UNCC1</name>
<gene>
    <name evidence="1" type="ORF">ACFL27_07880</name>
</gene>
<evidence type="ECO:0000313" key="2">
    <source>
        <dbReference type="Proteomes" id="UP001594351"/>
    </source>
</evidence>
<reference evidence="1 2" key="1">
    <citation type="submission" date="2024-09" db="EMBL/GenBank/DDBJ databases">
        <title>Laminarin stimulates single cell rates of sulfate reduction while oxygen inhibits transcriptomic activity in coastal marine sediment.</title>
        <authorList>
            <person name="Lindsay M."/>
            <person name="Orcutt B."/>
            <person name="Emerson D."/>
            <person name="Stepanauskas R."/>
            <person name="D'Angelo T."/>
        </authorList>
    </citation>
    <scope>NUCLEOTIDE SEQUENCE [LARGE SCALE GENOMIC DNA]</scope>
    <source>
        <strain evidence="1">SAG AM-311-K15</strain>
    </source>
</reference>
<organism evidence="1 2">
    <name type="scientific">candidate division CSSED10-310 bacterium</name>
    <dbReference type="NCBI Taxonomy" id="2855610"/>
    <lineage>
        <taxon>Bacteria</taxon>
        <taxon>Bacteria division CSSED10-310</taxon>
    </lineage>
</organism>